<sequence>MPLPWNALGSKGVASSSWSVAAAQGYADGQELRFEEMLAVVTRISKSVQLRVTVDFEGGFAADPETVGQNV</sequence>
<dbReference type="EMBL" id="FBVY01000042">
    <property type="protein sequence ID" value="CUX01956.1"/>
    <property type="molecule type" value="Genomic_DNA"/>
</dbReference>
<dbReference type="Pfam" id="PF13714">
    <property type="entry name" value="PEP_mutase"/>
    <property type="match status" value="1"/>
</dbReference>
<name>A0A9W5B6J9_9HYPH</name>
<proteinExistence type="predicted"/>
<dbReference type="GO" id="GO:0003824">
    <property type="term" value="F:catalytic activity"/>
    <property type="evidence" value="ECO:0007669"/>
    <property type="project" value="InterPro"/>
</dbReference>
<keyword evidence="2" id="KW-1185">Reference proteome</keyword>
<dbReference type="Gene3D" id="3.20.20.60">
    <property type="entry name" value="Phosphoenolpyruvate-binding domains"/>
    <property type="match status" value="1"/>
</dbReference>
<dbReference type="SUPFAM" id="SSF51621">
    <property type="entry name" value="Phosphoenolpyruvate/pyruvate domain"/>
    <property type="match status" value="1"/>
</dbReference>
<reference evidence="1 2" key="1">
    <citation type="submission" date="2016-01" db="EMBL/GenBank/DDBJ databases">
        <authorList>
            <person name="Regsiter A."/>
            <person name="william w."/>
        </authorList>
    </citation>
    <scope>NUCLEOTIDE SEQUENCE [LARGE SCALE GENOMIC DNA]</scope>
    <source>
        <strain evidence="1 2">CFBP 5494</strain>
    </source>
</reference>
<organism evidence="1 2">
    <name type="scientific">Agrobacterium genomosp. 2 str. CFBP 5494</name>
    <dbReference type="NCBI Taxonomy" id="1183436"/>
    <lineage>
        <taxon>Bacteria</taxon>
        <taxon>Pseudomonadati</taxon>
        <taxon>Pseudomonadota</taxon>
        <taxon>Alphaproteobacteria</taxon>
        <taxon>Hyphomicrobiales</taxon>
        <taxon>Rhizobiaceae</taxon>
        <taxon>Rhizobium/Agrobacterium group</taxon>
        <taxon>Agrobacterium</taxon>
        <taxon>Agrobacterium tumefaciens complex</taxon>
    </lineage>
</organism>
<protein>
    <submittedName>
        <fullName evidence="1">Carboxyphosphonoenolpyruvate phosphonomutase protein</fullName>
    </submittedName>
</protein>
<evidence type="ECO:0000313" key="2">
    <source>
        <dbReference type="Proteomes" id="UP000191933"/>
    </source>
</evidence>
<evidence type="ECO:0000313" key="1">
    <source>
        <dbReference type="EMBL" id="CUX01956.1"/>
    </source>
</evidence>
<dbReference type="InterPro" id="IPR040442">
    <property type="entry name" value="Pyrv_kinase-like_dom_sf"/>
</dbReference>
<dbReference type="AlphaFoldDB" id="A0A9W5B6J9"/>
<dbReference type="InterPro" id="IPR015813">
    <property type="entry name" value="Pyrv/PenolPyrv_kinase-like_dom"/>
</dbReference>
<comment type="caution">
    <text evidence="1">The sequence shown here is derived from an EMBL/GenBank/DDBJ whole genome shotgun (WGS) entry which is preliminary data.</text>
</comment>
<gene>
    <name evidence="1" type="ORF">AGR2A_pa40020</name>
</gene>
<accession>A0A9W5B6J9</accession>
<dbReference type="Proteomes" id="UP000191933">
    <property type="component" value="Unassembled WGS sequence"/>
</dbReference>